<feature type="chain" id="PRO_5014782944" description="VWFA domain-containing protein" evidence="1">
    <location>
        <begin position="27"/>
        <end position="562"/>
    </location>
</feature>
<dbReference type="Proteomes" id="UP000235916">
    <property type="component" value="Unassembled WGS sequence"/>
</dbReference>
<dbReference type="PROSITE" id="PS51257">
    <property type="entry name" value="PROKAR_LIPOPROTEIN"/>
    <property type="match status" value="1"/>
</dbReference>
<evidence type="ECO:0000259" key="2">
    <source>
        <dbReference type="PROSITE" id="PS50234"/>
    </source>
</evidence>
<evidence type="ECO:0000313" key="4">
    <source>
        <dbReference type="Proteomes" id="UP000235916"/>
    </source>
</evidence>
<dbReference type="CDD" id="cd00198">
    <property type="entry name" value="vWFA"/>
    <property type="match status" value="1"/>
</dbReference>
<dbReference type="OrthoDB" id="9784383at2"/>
<dbReference type="SUPFAM" id="SSF53300">
    <property type="entry name" value="vWA-like"/>
    <property type="match status" value="1"/>
</dbReference>
<feature type="signal peptide" evidence="1">
    <location>
        <begin position="1"/>
        <end position="26"/>
    </location>
</feature>
<dbReference type="SMART" id="SM00327">
    <property type="entry name" value="VWA"/>
    <property type="match status" value="1"/>
</dbReference>
<dbReference type="PROSITE" id="PS50234">
    <property type="entry name" value="VWFA"/>
    <property type="match status" value="1"/>
</dbReference>
<gene>
    <name evidence="3" type="ORF">C1O66_02400</name>
</gene>
<comment type="caution">
    <text evidence="3">The sequence shown here is derived from an EMBL/GenBank/DDBJ whole genome shotgun (WGS) entry which is preliminary data.</text>
</comment>
<dbReference type="InterPro" id="IPR036465">
    <property type="entry name" value="vWFA_dom_sf"/>
</dbReference>
<sequence>MIRVNTMPWIRGLGLASLSALLLATAGCGRKAEPAAPAADAPKLESAAEDFTVLATSDLKDVEPLQEMVRKATGVRLKLKFGGTMESTEAVLSGEAKSDAAWFANAKYLLSSPQGQGRVKLQEKIMLSPIAIGVSESDARKQGWDRPDLKLTWKDIANAAKAGQLKYALSNPATSNQGFMALMGVVAAASQKSEALSAADVDRGAIADFLKGYKLPGDNSSYLSEQFILQQGPKVNAFINYESWLLSLNASGKLREKLTLIYPHEGVSTADYPFMLLNEAKRADYLKVAEYLKSEPAQLWLARQTLRRPIKPELNERVADVLPRQGLQVELPFSPDRALADGLIAAYLNEFRTPIASTFVLDTSGSMAGGGRRQQLVEALHYIAGADASLTGRIARLSNRERLWLLPFSDRPGELQPFELPAAGKAGRGVAEQADSEAKQQVLAQVRQTADELRMKGGTALYDAVYLALAQMLEQRNQHPGYQYSVVAFTDGEVNKGRSLAQFERDYQALPEDVRAIPVFVVVFGEANEAELKALVKTTGGRVFDARRTPLYSVFKDIRAYQ</sequence>
<dbReference type="Pfam" id="PF00092">
    <property type="entry name" value="VWA"/>
    <property type="match status" value="1"/>
</dbReference>
<proteinExistence type="predicted"/>
<feature type="domain" description="VWFA" evidence="2">
    <location>
        <begin position="356"/>
        <end position="562"/>
    </location>
</feature>
<dbReference type="EMBL" id="POSP01000001">
    <property type="protein sequence ID" value="PND40253.1"/>
    <property type="molecule type" value="Genomic_DNA"/>
</dbReference>
<organism evidence="3 4">
    <name type="scientific">Kinneretia aquatilis</name>
    <dbReference type="NCBI Taxonomy" id="2070761"/>
    <lineage>
        <taxon>Bacteria</taxon>
        <taxon>Pseudomonadati</taxon>
        <taxon>Pseudomonadota</taxon>
        <taxon>Betaproteobacteria</taxon>
        <taxon>Burkholderiales</taxon>
        <taxon>Sphaerotilaceae</taxon>
        <taxon>Roseateles</taxon>
    </lineage>
</organism>
<evidence type="ECO:0000256" key="1">
    <source>
        <dbReference type="SAM" id="SignalP"/>
    </source>
</evidence>
<accession>A0A2N8L3H3</accession>
<dbReference type="Gene3D" id="3.40.50.410">
    <property type="entry name" value="von Willebrand factor, type A domain"/>
    <property type="match status" value="1"/>
</dbReference>
<dbReference type="AlphaFoldDB" id="A0A2N8L3H3"/>
<keyword evidence="4" id="KW-1185">Reference proteome</keyword>
<name>A0A2N8L3H3_9BURK</name>
<reference evidence="3 4" key="1">
    <citation type="submission" date="2018-01" db="EMBL/GenBank/DDBJ databases">
        <title>Draft genome sequence of Paucibacter aquatile CR182 isolated from freshwater of the Nakdong River.</title>
        <authorList>
            <person name="Choi A."/>
            <person name="Chung E.J."/>
        </authorList>
    </citation>
    <scope>NUCLEOTIDE SEQUENCE [LARGE SCALE GENOMIC DNA]</scope>
    <source>
        <strain evidence="3 4">CR182</strain>
    </source>
</reference>
<protein>
    <recommendedName>
        <fullName evidence="2">VWFA domain-containing protein</fullName>
    </recommendedName>
</protein>
<dbReference type="InterPro" id="IPR002035">
    <property type="entry name" value="VWF_A"/>
</dbReference>
<keyword evidence="1" id="KW-0732">Signal</keyword>
<evidence type="ECO:0000313" key="3">
    <source>
        <dbReference type="EMBL" id="PND40253.1"/>
    </source>
</evidence>
<dbReference type="SUPFAM" id="SSF53850">
    <property type="entry name" value="Periplasmic binding protein-like II"/>
    <property type="match status" value="1"/>
</dbReference>